<keyword evidence="1" id="KW-1133">Transmembrane helix</keyword>
<dbReference type="Proteomes" id="UP001595526">
    <property type="component" value="Unassembled WGS sequence"/>
</dbReference>
<accession>A0ABV7JN59</accession>
<organism evidence="3 4">
    <name type="scientific">Parapedobacter deserti</name>
    <dbReference type="NCBI Taxonomy" id="1912957"/>
    <lineage>
        <taxon>Bacteria</taxon>
        <taxon>Pseudomonadati</taxon>
        <taxon>Bacteroidota</taxon>
        <taxon>Sphingobacteriia</taxon>
        <taxon>Sphingobacteriales</taxon>
        <taxon>Sphingobacteriaceae</taxon>
        <taxon>Parapedobacter</taxon>
    </lineage>
</organism>
<proteinExistence type="predicted"/>
<protein>
    <submittedName>
        <fullName evidence="3">FecR domain-containing protein</fullName>
    </submittedName>
</protein>
<evidence type="ECO:0000313" key="4">
    <source>
        <dbReference type="Proteomes" id="UP001595526"/>
    </source>
</evidence>
<feature type="domain" description="FecR protein" evidence="2">
    <location>
        <begin position="193"/>
        <end position="288"/>
    </location>
</feature>
<dbReference type="Gene3D" id="2.60.120.1440">
    <property type="match status" value="1"/>
</dbReference>
<name>A0ABV7JN59_9SPHI</name>
<sequence length="447" mass="49849">MNSTIAHVKKLLRQWAAGKLTKEAQIELNRAKQQYSEEEWFRMEVEVCCELENELADKPPMDWRPVLEQARKCERRGRSMALPSHAAAWLGGAAALLLVLWLGGRMLSHRPRPLDLGTNCPVWVSDGEIPASEFACTVWWGDSTSITVDRTSRGRVGVIRNVEVWRDADGVLALLPVRYPLLADTTDVPAIRIMTLPYQQCLVRLPDGSEIRLNASSTLQYPLWNVDREVSYAKLIGQAWVRLREKEKTQRPVKLVLETANSQLHTSAGEYTVLATRNETSATLLEGETVMLARGGGEQQQLRIPGDAVKMETRSTTPGGAATIRVSAACVDTREALGWTRMRREYRNVPVREFVADMSRWYGFRVEDMACVPEGPRITATVCYRAPVGEVYAQLYAADVFMVERDGMVSFCGPLMDPLQPAVPVPMPDRNVLVASAGHDNGDTGLK</sequence>
<dbReference type="InterPro" id="IPR012373">
    <property type="entry name" value="Ferrdict_sens_TM"/>
</dbReference>
<reference evidence="4" key="1">
    <citation type="journal article" date="2019" name="Int. J. Syst. Evol. Microbiol.">
        <title>The Global Catalogue of Microorganisms (GCM) 10K type strain sequencing project: providing services to taxonomists for standard genome sequencing and annotation.</title>
        <authorList>
            <consortium name="The Broad Institute Genomics Platform"/>
            <consortium name="The Broad Institute Genome Sequencing Center for Infectious Disease"/>
            <person name="Wu L."/>
            <person name="Ma J."/>
        </authorList>
    </citation>
    <scope>NUCLEOTIDE SEQUENCE [LARGE SCALE GENOMIC DNA]</scope>
    <source>
        <strain evidence="4">KCTC 52416</strain>
    </source>
</reference>
<evidence type="ECO:0000313" key="3">
    <source>
        <dbReference type="EMBL" id="MFC3199518.1"/>
    </source>
</evidence>
<feature type="transmembrane region" description="Helical" evidence="1">
    <location>
        <begin position="86"/>
        <end position="104"/>
    </location>
</feature>
<dbReference type="EMBL" id="JBHRTA010000055">
    <property type="protein sequence ID" value="MFC3199518.1"/>
    <property type="molecule type" value="Genomic_DNA"/>
</dbReference>
<evidence type="ECO:0000259" key="2">
    <source>
        <dbReference type="Pfam" id="PF04773"/>
    </source>
</evidence>
<dbReference type="PANTHER" id="PTHR30273:SF2">
    <property type="entry name" value="PROTEIN FECR"/>
    <property type="match status" value="1"/>
</dbReference>
<dbReference type="PANTHER" id="PTHR30273">
    <property type="entry name" value="PERIPLASMIC SIGNAL SENSOR AND SIGMA FACTOR ACTIVATOR FECR-RELATED"/>
    <property type="match status" value="1"/>
</dbReference>
<dbReference type="RefSeq" id="WP_379025226.1">
    <property type="nucleotide sequence ID" value="NZ_JBHRTA010000055.1"/>
</dbReference>
<evidence type="ECO:0000256" key="1">
    <source>
        <dbReference type="SAM" id="Phobius"/>
    </source>
</evidence>
<gene>
    <name evidence="3" type="ORF">ACFOET_18015</name>
</gene>
<keyword evidence="1" id="KW-0472">Membrane</keyword>
<dbReference type="InterPro" id="IPR006860">
    <property type="entry name" value="FecR"/>
</dbReference>
<dbReference type="Pfam" id="PF04773">
    <property type="entry name" value="FecR"/>
    <property type="match status" value="1"/>
</dbReference>
<keyword evidence="1" id="KW-0812">Transmembrane</keyword>
<comment type="caution">
    <text evidence="3">The sequence shown here is derived from an EMBL/GenBank/DDBJ whole genome shotgun (WGS) entry which is preliminary data.</text>
</comment>
<keyword evidence="4" id="KW-1185">Reference proteome</keyword>